<feature type="domain" description="PB1-like" evidence="2">
    <location>
        <begin position="23"/>
        <end position="117"/>
    </location>
</feature>
<feature type="region of interest" description="Disordered" evidence="1">
    <location>
        <begin position="137"/>
        <end position="217"/>
    </location>
</feature>
<dbReference type="Gramene" id="AET2Gv20435100.4">
    <property type="protein sequence ID" value="AET2Gv20435100.4"/>
    <property type="gene ID" value="AET2Gv20435100"/>
</dbReference>
<name>A0A453BB44_AEGTS</name>
<dbReference type="Pfam" id="PF26130">
    <property type="entry name" value="PB1-like"/>
    <property type="match status" value="1"/>
</dbReference>
<feature type="compositionally biased region" description="Basic and acidic residues" evidence="1">
    <location>
        <begin position="159"/>
        <end position="170"/>
    </location>
</feature>
<dbReference type="EnsemblPlants" id="AET2Gv20435100.3">
    <property type="protein sequence ID" value="AET2Gv20435100.3"/>
    <property type="gene ID" value="AET2Gv20435100"/>
</dbReference>
<evidence type="ECO:0000259" key="2">
    <source>
        <dbReference type="Pfam" id="PF26130"/>
    </source>
</evidence>
<proteinExistence type="predicted"/>
<accession>A0A453BB44</accession>
<evidence type="ECO:0000313" key="3">
    <source>
        <dbReference type="EnsemblPlants" id="AET2Gv20435100.3"/>
    </source>
</evidence>
<reference evidence="3" key="4">
    <citation type="submission" date="2019-03" db="UniProtKB">
        <authorList>
            <consortium name="EnsemblPlants"/>
        </authorList>
    </citation>
    <scope>IDENTIFICATION</scope>
</reference>
<evidence type="ECO:0000256" key="1">
    <source>
        <dbReference type="SAM" id="MobiDB-lite"/>
    </source>
</evidence>
<reference evidence="4" key="1">
    <citation type="journal article" date="2014" name="Science">
        <title>Ancient hybridizations among the ancestral genomes of bread wheat.</title>
        <authorList>
            <consortium name="International Wheat Genome Sequencing Consortium,"/>
            <person name="Marcussen T."/>
            <person name="Sandve S.R."/>
            <person name="Heier L."/>
            <person name="Spannagl M."/>
            <person name="Pfeifer M."/>
            <person name="Jakobsen K.S."/>
            <person name="Wulff B.B."/>
            <person name="Steuernagel B."/>
            <person name="Mayer K.F."/>
            <person name="Olsen O.A."/>
        </authorList>
    </citation>
    <scope>NUCLEOTIDE SEQUENCE [LARGE SCALE GENOMIC DNA]</scope>
    <source>
        <strain evidence="4">cv. AL8/78</strain>
    </source>
</reference>
<organism evidence="3 4">
    <name type="scientific">Aegilops tauschii subsp. strangulata</name>
    <name type="common">Goatgrass</name>
    <dbReference type="NCBI Taxonomy" id="200361"/>
    <lineage>
        <taxon>Eukaryota</taxon>
        <taxon>Viridiplantae</taxon>
        <taxon>Streptophyta</taxon>
        <taxon>Embryophyta</taxon>
        <taxon>Tracheophyta</taxon>
        <taxon>Spermatophyta</taxon>
        <taxon>Magnoliopsida</taxon>
        <taxon>Liliopsida</taxon>
        <taxon>Poales</taxon>
        <taxon>Poaceae</taxon>
        <taxon>BOP clade</taxon>
        <taxon>Pooideae</taxon>
        <taxon>Triticodae</taxon>
        <taxon>Triticeae</taxon>
        <taxon>Triticinae</taxon>
        <taxon>Aegilops</taxon>
    </lineage>
</organism>
<dbReference type="PANTHER" id="PTHR31973">
    <property type="entry name" value="POLYPROTEIN, PUTATIVE-RELATED"/>
    <property type="match status" value="1"/>
</dbReference>
<dbReference type="Gramene" id="AET2Gv20435100.3">
    <property type="protein sequence ID" value="AET2Gv20435100.3"/>
    <property type="gene ID" value="AET2Gv20435100"/>
</dbReference>
<dbReference type="PANTHER" id="PTHR31973:SF191">
    <property type="entry name" value="OS05G0489400 PROTEIN"/>
    <property type="match status" value="1"/>
</dbReference>
<dbReference type="Gramene" id="AET2Gv20435100.1">
    <property type="protein sequence ID" value="AET2Gv20435100.1"/>
    <property type="gene ID" value="AET2Gv20435100"/>
</dbReference>
<dbReference type="Proteomes" id="UP000015105">
    <property type="component" value="Chromosome 2D"/>
</dbReference>
<dbReference type="GeneID" id="109764223"/>
<reference evidence="3" key="3">
    <citation type="journal article" date="2017" name="Nature">
        <title>Genome sequence of the progenitor of the wheat D genome Aegilops tauschii.</title>
        <authorList>
            <person name="Luo M.C."/>
            <person name="Gu Y.Q."/>
            <person name="Puiu D."/>
            <person name="Wang H."/>
            <person name="Twardziok S.O."/>
            <person name="Deal K.R."/>
            <person name="Huo N."/>
            <person name="Zhu T."/>
            <person name="Wang L."/>
            <person name="Wang Y."/>
            <person name="McGuire P.E."/>
            <person name="Liu S."/>
            <person name="Long H."/>
            <person name="Ramasamy R.K."/>
            <person name="Rodriguez J.C."/>
            <person name="Van S.L."/>
            <person name="Yuan L."/>
            <person name="Wang Z."/>
            <person name="Xia Z."/>
            <person name="Xiao L."/>
            <person name="Anderson O.D."/>
            <person name="Ouyang S."/>
            <person name="Liang Y."/>
            <person name="Zimin A.V."/>
            <person name="Pertea G."/>
            <person name="Qi P."/>
            <person name="Bennetzen J.L."/>
            <person name="Dai X."/>
            <person name="Dawson M.W."/>
            <person name="Muller H.G."/>
            <person name="Kugler K."/>
            <person name="Rivarola-Duarte L."/>
            <person name="Spannagl M."/>
            <person name="Mayer K.F.X."/>
            <person name="Lu F.H."/>
            <person name="Bevan M.W."/>
            <person name="Leroy P."/>
            <person name="Li P."/>
            <person name="You F.M."/>
            <person name="Sun Q."/>
            <person name="Liu Z."/>
            <person name="Lyons E."/>
            <person name="Wicker T."/>
            <person name="Salzberg S.L."/>
            <person name="Devos K.M."/>
            <person name="Dvorak J."/>
        </authorList>
    </citation>
    <scope>NUCLEOTIDE SEQUENCE [LARGE SCALE GENOMIC DNA]</scope>
    <source>
        <strain evidence="3">cv. AL8/78</strain>
    </source>
</reference>
<reference evidence="3" key="5">
    <citation type="journal article" date="2021" name="G3 (Bethesda)">
        <title>Aegilops tauschii genome assembly Aet v5.0 features greater sequence contiguity and improved annotation.</title>
        <authorList>
            <person name="Wang L."/>
            <person name="Zhu T."/>
            <person name="Rodriguez J.C."/>
            <person name="Deal K.R."/>
            <person name="Dubcovsky J."/>
            <person name="McGuire P.E."/>
            <person name="Lux T."/>
            <person name="Spannagl M."/>
            <person name="Mayer K.F.X."/>
            <person name="Baldrich P."/>
            <person name="Meyers B.C."/>
            <person name="Huo N."/>
            <person name="Gu Y.Q."/>
            <person name="Zhou H."/>
            <person name="Devos K.M."/>
            <person name="Bennetzen J.L."/>
            <person name="Unver T."/>
            <person name="Budak H."/>
            <person name="Gulick P.J."/>
            <person name="Galiba G."/>
            <person name="Kalapos B."/>
            <person name="Nelson D.R."/>
            <person name="Li P."/>
            <person name="You F.M."/>
            <person name="Luo M.C."/>
            <person name="Dvorak J."/>
        </authorList>
    </citation>
    <scope>NUCLEOTIDE SEQUENCE [LARGE SCALE GENOMIC DNA]</scope>
    <source>
        <strain evidence="3">cv. AL8/78</strain>
    </source>
</reference>
<dbReference type="EnsemblPlants" id="AET2Gv20435100.4">
    <property type="protein sequence ID" value="AET2Gv20435100.4"/>
    <property type="gene ID" value="AET2Gv20435100"/>
</dbReference>
<keyword evidence="4" id="KW-1185">Reference proteome</keyword>
<dbReference type="Gramene" id="AET2Gv20435100.2">
    <property type="protein sequence ID" value="AET2Gv20435100.2"/>
    <property type="gene ID" value="AET2Gv20435100"/>
</dbReference>
<dbReference type="Gramene" id="AET2Gv20435100.8">
    <property type="protein sequence ID" value="AET2Gv20435100.8"/>
    <property type="gene ID" value="AET2Gv20435100"/>
</dbReference>
<dbReference type="Gramene" id="AET2Gv20435100.5">
    <property type="protein sequence ID" value="AET2Gv20435100.5"/>
    <property type="gene ID" value="AET2Gv20435100"/>
</dbReference>
<dbReference type="RefSeq" id="XP_020178658.1">
    <property type="nucleotide sequence ID" value="XM_020323069.4"/>
</dbReference>
<dbReference type="EnsemblPlants" id="AET2Gv20435100.1">
    <property type="protein sequence ID" value="AET2Gv20435100.1"/>
    <property type="gene ID" value="AET2Gv20435100"/>
</dbReference>
<feature type="compositionally biased region" description="Acidic residues" evidence="1">
    <location>
        <begin position="190"/>
        <end position="217"/>
    </location>
</feature>
<dbReference type="KEGG" id="ats:109764223"/>
<dbReference type="EnsemblPlants" id="AET2Gv20435100.5">
    <property type="protein sequence ID" value="AET2Gv20435100.5"/>
    <property type="gene ID" value="AET2Gv20435100"/>
</dbReference>
<dbReference type="EnsemblPlants" id="AET2Gv20435100.8">
    <property type="protein sequence ID" value="AET2Gv20435100.8"/>
    <property type="gene ID" value="AET2Gv20435100"/>
</dbReference>
<dbReference type="Gramene" id="AET2Gv20435100.7">
    <property type="protein sequence ID" value="AET2Gv20435100.7"/>
    <property type="gene ID" value="AET2Gv20435100"/>
</dbReference>
<sequence>MDDPRRRVRGDPAPPYGDFDGLFSVEIHHSGFFCGSDISRTYMDYEVDWFDNCQTDTWSLLWIDDFLLQLGYDRQASKIDVYWCLPRKTVSDGLKLLTCDPDIVLMICATLEHKNLLLIVDHGDTLQSLNRDDVLTNGVKDPPKVITPKRHGKENVSYPEKEQSPREKMSRTGRRSMSFGEGCSSRNAMEEENIEDVNNSEEEGNDEDAGSETDEEFYESDYEVAEGDDDLFEANVDKDVDDHREKNILPDFEEELPEDALEDSHLNMSKEEKEKLKHKFSTFNPTTDLNAPVFKIGLVFADMKELRHALTAYSVRNRVKVNKLRNTSVSLEAVCKPGCTWYLKAGKDNRSSSIQIKKYVDNHTCTKAWDLRVLTAPFLTNKLREEFRDNEKMPLKKFSDKVETEYNLVPHRSKLGRARRAAVNQIRGVDDDQYNTLWDYGQELRRSNPGSQFFLCTKEVFDEKTKKVQE</sequence>
<dbReference type="EnsemblPlants" id="AET2Gv20435100.2">
    <property type="protein sequence ID" value="AET2Gv20435100.2"/>
    <property type="gene ID" value="AET2Gv20435100"/>
</dbReference>
<dbReference type="EnsemblPlants" id="AET2Gv20435100.7">
    <property type="protein sequence ID" value="AET2Gv20435100.7"/>
    <property type="gene ID" value="AET2Gv20435100"/>
</dbReference>
<dbReference type="OrthoDB" id="695246at2759"/>
<evidence type="ECO:0000313" key="4">
    <source>
        <dbReference type="Proteomes" id="UP000015105"/>
    </source>
</evidence>
<dbReference type="InterPro" id="IPR058594">
    <property type="entry name" value="PB1-like_dom_pln"/>
</dbReference>
<dbReference type="AlphaFoldDB" id="A0A453BB44"/>
<dbReference type="STRING" id="200361.A0A453BB44"/>
<protein>
    <recommendedName>
        <fullName evidence="2">PB1-like domain-containing protein</fullName>
    </recommendedName>
</protein>
<reference evidence="4" key="2">
    <citation type="journal article" date="2017" name="Nat. Plants">
        <title>The Aegilops tauschii genome reveals multiple impacts of transposons.</title>
        <authorList>
            <person name="Zhao G."/>
            <person name="Zou C."/>
            <person name="Li K."/>
            <person name="Wang K."/>
            <person name="Li T."/>
            <person name="Gao L."/>
            <person name="Zhang X."/>
            <person name="Wang H."/>
            <person name="Yang Z."/>
            <person name="Liu X."/>
            <person name="Jiang W."/>
            <person name="Mao L."/>
            <person name="Kong X."/>
            <person name="Jiao Y."/>
            <person name="Jia J."/>
        </authorList>
    </citation>
    <scope>NUCLEOTIDE SEQUENCE [LARGE SCALE GENOMIC DNA]</scope>
    <source>
        <strain evidence="4">cv. AL8/78</strain>
    </source>
</reference>